<organism evidence="3 4">
    <name type="scientific">Rhizobium skierniewicense</name>
    <dbReference type="NCBI Taxonomy" id="984260"/>
    <lineage>
        <taxon>Bacteria</taxon>
        <taxon>Pseudomonadati</taxon>
        <taxon>Pseudomonadota</taxon>
        <taxon>Alphaproteobacteria</taxon>
        <taxon>Hyphomicrobiales</taxon>
        <taxon>Rhizobiaceae</taxon>
        <taxon>Rhizobium/Agrobacterium group</taxon>
        <taxon>Rhizobium</taxon>
    </lineage>
</organism>
<accession>A0A7W6C7A2</accession>
<evidence type="ECO:0000313" key="4">
    <source>
        <dbReference type="Proteomes" id="UP000565286"/>
    </source>
</evidence>
<dbReference type="RefSeq" id="WP_183893496.1">
    <property type="nucleotide sequence ID" value="NZ_JACIDV010000001.1"/>
</dbReference>
<reference evidence="3 4" key="1">
    <citation type="submission" date="2020-08" db="EMBL/GenBank/DDBJ databases">
        <title>Genomic Encyclopedia of Type Strains, Phase IV (KMG-IV): sequencing the most valuable type-strain genomes for metagenomic binning, comparative biology and taxonomic classification.</title>
        <authorList>
            <person name="Goeker M."/>
        </authorList>
    </citation>
    <scope>NUCLEOTIDE SEQUENCE [LARGE SCALE GENOMIC DNA]</scope>
    <source>
        <strain evidence="3 4">DSM 26438</strain>
    </source>
</reference>
<feature type="transmembrane region" description="Helical" evidence="2">
    <location>
        <begin position="76"/>
        <end position="101"/>
    </location>
</feature>
<proteinExistence type="predicted"/>
<dbReference type="Proteomes" id="UP000565286">
    <property type="component" value="Unassembled WGS sequence"/>
</dbReference>
<name>A0A7W6C7A2_9HYPH</name>
<keyword evidence="4" id="KW-1185">Reference proteome</keyword>
<evidence type="ECO:0008006" key="5">
    <source>
        <dbReference type="Google" id="ProtNLM"/>
    </source>
</evidence>
<evidence type="ECO:0000256" key="2">
    <source>
        <dbReference type="SAM" id="Phobius"/>
    </source>
</evidence>
<keyword evidence="2" id="KW-0812">Transmembrane</keyword>
<keyword evidence="2" id="KW-0472">Membrane</keyword>
<dbReference type="EMBL" id="JACIDV010000001">
    <property type="protein sequence ID" value="MBB3944462.1"/>
    <property type="molecule type" value="Genomic_DNA"/>
</dbReference>
<sequence>MPRENACPRLELSSTGSTSRHSNRTDVADFGSRSSRYGWGIDVRATYAHLPCQWFWTWLTGKYPVRHEPRRPVETLLAPWQLGLQLLWSWGLIAASLVLGAHLYSSPYIGVVTKVVCTLALWVIVTNRTRGLLHTFHYTNHGASIRNQQLARFLGKWFMSIPVMHLTWDEYHRIHAGDHHASTSLCTEDDPDEQFMTDHGFYPGMPERLFWQRLVLAPFHPRAIWNHILFRLRHNFIIPERSEIISRIAFWAVVLSVVAATGTMDIFLIYYMVPLFVVTQYSSWLQHTTEHLWFATRPADVPPFVFYASLTWGRFLGRPYPRDERGYRGLLLRGTWWAQVFLVDLPVKLFSFMQDLPSHDFHHRSPRVNFWSIARERAAAEGLPSKYGPMAETWSLIESWKVVRDQVCYGETDAFGIWKWARERERSARQVNQCPLWDSAQRGRETA</sequence>
<feature type="region of interest" description="Disordered" evidence="1">
    <location>
        <begin position="1"/>
        <end position="26"/>
    </location>
</feature>
<evidence type="ECO:0000256" key="1">
    <source>
        <dbReference type="SAM" id="MobiDB-lite"/>
    </source>
</evidence>
<feature type="transmembrane region" description="Helical" evidence="2">
    <location>
        <begin position="107"/>
        <end position="125"/>
    </location>
</feature>
<gene>
    <name evidence="3" type="ORF">GGQ73_000385</name>
</gene>
<dbReference type="AlphaFoldDB" id="A0A7W6C7A2"/>
<comment type="caution">
    <text evidence="3">The sequence shown here is derived from an EMBL/GenBank/DDBJ whole genome shotgun (WGS) entry which is preliminary data.</text>
</comment>
<keyword evidence="2" id="KW-1133">Transmembrane helix</keyword>
<evidence type="ECO:0000313" key="3">
    <source>
        <dbReference type="EMBL" id="MBB3944462.1"/>
    </source>
</evidence>
<protein>
    <recommendedName>
        <fullName evidence="5">Fatty acid desaturase domain-containing protein</fullName>
    </recommendedName>
</protein>
<feature type="transmembrane region" description="Helical" evidence="2">
    <location>
        <begin position="248"/>
        <end position="273"/>
    </location>
</feature>